<name>A0AC35U825_9BILA</name>
<accession>A0AC35U825</accession>
<protein>
    <submittedName>
        <fullName evidence="2">DH domain-containing protein</fullName>
    </submittedName>
</protein>
<organism evidence="1 2">
    <name type="scientific">Rhabditophanes sp. KR3021</name>
    <dbReference type="NCBI Taxonomy" id="114890"/>
    <lineage>
        <taxon>Eukaryota</taxon>
        <taxon>Metazoa</taxon>
        <taxon>Ecdysozoa</taxon>
        <taxon>Nematoda</taxon>
        <taxon>Chromadorea</taxon>
        <taxon>Rhabditida</taxon>
        <taxon>Tylenchina</taxon>
        <taxon>Panagrolaimomorpha</taxon>
        <taxon>Strongyloidoidea</taxon>
        <taxon>Alloionematidae</taxon>
        <taxon>Rhabditophanes</taxon>
    </lineage>
</organism>
<proteinExistence type="predicted"/>
<reference evidence="2" key="1">
    <citation type="submission" date="2016-11" db="UniProtKB">
        <authorList>
            <consortium name="WormBaseParasite"/>
        </authorList>
    </citation>
    <scope>IDENTIFICATION</scope>
    <source>
        <strain evidence="2">KR3021</strain>
    </source>
</reference>
<sequence length="839" mass="96175">MYVKPLELKFNAFDQMRKIPDIDTKGGTIMNIDEREEIDPIDGCKVQVIVYRILSADGNEEYTTTTRRKLKVNCTQSLRRLEMTDGKEAKVEEKTELITGDLYGLHDKQVVSDNQTIVNLSKDDPQAEQFINNIYKNSSFMGLLNQEKNTFLENFPDLFTEMRTKPKYCEMPSTKAETTINSDGSTTTKYHTSKSYSTHFSRQETFVNGVKKTSKCKYRAFLEYTGPNGGFKLKLKNSADDDLSEDDETEYDDLNSRIAPSEIPDNYSAFAVDGPKGSAPVIKGIASKRHDKAWHAVKELVDSEQRYVEKLRLLEEIFRRDVINEKFLDKHTIAHLFSNISSLYQFHNSHLLPQLMDRLREWQSSKKISDVVKKQAPFLKLYSEYTHNYKKATSVFEDCMRKKKRFVQIVQKIERMPECENLPLVSHLICPVQRVMRYQLLLQEYKKNLVEGDPDYEDTTAAVTLVLEAASHANEMMRKLDRYRNVLEVQEQLGNSVTLVSPSRELLKRAKIFKISSATNKIEDRVLFIFNDLFLLASERNLFGVAKFKMRAIFDGCYSTIYEGDNLERESSFYLRGTDGNDNGQNARPSRRVELWCKSQKEKSELMQMLWNIINDSKDRKSSFPKSRSTSSFTSAKSDKKICVKCESELAWHTKSIKCNGCQMKYCKKCFGNSKSEEKKARICSYCKGTIMETDSPYNNGGGMQTIRLDRLAMPASAGEILTSGYVSLKITGRIVKRFIVLRKNFCLYTYEKDTDLVALAMCPISGCEVSHSAEKNGFHLRHNNRTYAFITDDEFIQAKWMAVLDLAANAHHPIHSSDDGSSSGDENSNNKDSTIQKL</sequence>
<dbReference type="Proteomes" id="UP000095286">
    <property type="component" value="Unplaced"/>
</dbReference>
<evidence type="ECO:0000313" key="1">
    <source>
        <dbReference type="Proteomes" id="UP000095286"/>
    </source>
</evidence>
<dbReference type="WBParaSite" id="RSKR_0000839200.1">
    <property type="protein sequence ID" value="RSKR_0000839200.1"/>
    <property type="gene ID" value="RSKR_0000839200"/>
</dbReference>
<evidence type="ECO:0000313" key="2">
    <source>
        <dbReference type="WBParaSite" id="RSKR_0000839200.1"/>
    </source>
</evidence>